<reference evidence="1 2" key="1">
    <citation type="submission" date="2019-11" db="EMBL/GenBank/DDBJ databases">
        <title>Metabolism of dissolved organic matter in forest soils.</title>
        <authorList>
            <person name="Cyle K.T."/>
            <person name="Wilhelm R.C."/>
            <person name="Martinez C.E."/>
        </authorList>
    </citation>
    <scope>NUCLEOTIDE SEQUENCE [LARGE SCALE GENOMIC DNA]</scope>
    <source>
        <strain evidence="1 2">1N</strain>
    </source>
</reference>
<dbReference type="RefSeq" id="WP_172315218.1">
    <property type="nucleotide sequence ID" value="NZ_WOEY01000105.1"/>
</dbReference>
<name>A0ABX2BY56_9BURK</name>
<dbReference type="Proteomes" id="UP000652198">
    <property type="component" value="Unassembled WGS sequence"/>
</dbReference>
<accession>A0ABX2BY56</accession>
<dbReference type="EMBL" id="WOEY01000105">
    <property type="protein sequence ID" value="NPT44860.1"/>
    <property type="molecule type" value="Genomic_DNA"/>
</dbReference>
<sequence length="89" mass="10147">MNDNIRRFPRPTANRKRLDLNTGMVRCEVSSRWLQFPDTATAFTSGTLMCIDVMTLGEDDQPRKLCELVLSKEDLIAMLDRVPVKSTSE</sequence>
<evidence type="ECO:0000313" key="1">
    <source>
        <dbReference type="EMBL" id="NPT44860.1"/>
    </source>
</evidence>
<comment type="caution">
    <text evidence="1">The sequence shown here is derived from an EMBL/GenBank/DDBJ whole genome shotgun (WGS) entry which is preliminary data.</text>
</comment>
<gene>
    <name evidence="1" type="ORF">GNZ12_26795</name>
</gene>
<proteinExistence type="predicted"/>
<evidence type="ECO:0000313" key="2">
    <source>
        <dbReference type="Proteomes" id="UP000652198"/>
    </source>
</evidence>
<evidence type="ECO:0008006" key="3">
    <source>
        <dbReference type="Google" id="ProtNLM"/>
    </source>
</evidence>
<organism evidence="1 2">
    <name type="scientific">Paraburkholderia solitsugae</name>
    <dbReference type="NCBI Taxonomy" id="2675748"/>
    <lineage>
        <taxon>Bacteria</taxon>
        <taxon>Pseudomonadati</taxon>
        <taxon>Pseudomonadota</taxon>
        <taxon>Betaproteobacteria</taxon>
        <taxon>Burkholderiales</taxon>
        <taxon>Burkholderiaceae</taxon>
        <taxon>Paraburkholderia</taxon>
    </lineage>
</organism>
<protein>
    <recommendedName>
        <fullName evidence="3">DUF3391 domain-containing protein</fullName>
    </recommendedName>
</protein>
<keyword evidence="2" id="KW-1185">Reference proteome</keyword>